<dbReference type="GeneID" id="36342832"/>
<dbReference type="RefSeq" id="XP_024349207.1">
    <property type="nucleotide sequence ID" value="XM_024496366.1"/>
</dbReference>
<dbReference type="Proteomes" id="UP000019149">
    <property type="component" value="Unassembled WGS sequence"/>
</dbReference>
<gene>
    <name evidence="1" type="ORF">EGR_07117</name>
</gene>
<evidence type="ECO:0000313" key="2">
    <source>
        <dbReference type="Proteomes" id="UP000019149"/>
    </source>
</evidence>
<dbReference type="AlphaFoldDB" id="W6UBS9"/>
<organism evidence="1 2">
    <name type="scientific">Echinococcus granulosus</name>
    <name type="common">Hydatid tapeworm</name>
    <dbReference type="NCBI Taxonomy" id="6210"/>
    <lineage>
        <taxon>Eukaryota</taxon>
        <taxon>Metazoa</taxon>
        <taxon>Spiralia</taxon>
        <taxon>Lophotrochozoa</taxon>
        <taxon>Platyhelminthes</taxon>
        <taxon>Cestoda</taxon>
        <taxon>Eucestoda</taxon>
        <taxon>Cyclophyllidea</taxon>
        <taxon>Taeniidae</taxon>
        <taxon>Echinococcus</taxon>
        <taxon>Echinococcus granulosus group</taxon>
    </lineage>
</organism>
<reference evidence="1 2" key="1">
    <citation type="journal article" date="2013" name="Nat. Genet.">
        <title>The genome of the hydatid tapeworm Echinococcus granulosus.</title>
        <authorList>
            <person name="Zheng H."/>
            <person name="Zhang W."/>
            <person name="Zhang L."/>
            <person name="Zhang Z."/>
            <person name="Li J."/>
            <person name="Lu G."/>
            <person name="Zhu Y."/>
            <person name="Wang Y."/>
            <person name="Huang Y."/>
            <person name="Liu J."/>
            <person name="Kang H."/>
            <person name="Chen J."/>
            <person name="Wang L."/>
            <person name="Chen A."/>
            <person name="Yu S."/>
            <person name="Gao Z."/>
            <person name="Jin L."/>
            <person name="Gu W."/>
            <person name="Wang Z."/>
            <person name="Zhao L."/>
            <person name="Shi B."/>
            <person name="Wen H."/>
            <person name="Lin R."/>
            <person name="Jones M.K."/>
            <person name="Brejova B."/>
            <person name="Vinar T."/>
            <person name="Zhao G."/>
            <person name="McManus D.P."/>
            <person name="Chen Z."/>
            <person name="Zhou Y."/>
            <person name="Wang S."/>
        </authorList>
    </citation>
    <scope>NUCLEOTIDE SEQUENCE [LARGE SCALE GENOMIC DNA]</scope>
</reference>
<protein>
    <submittedName>
        <fullName evidence="1">Uncharacterized protein</fullName>
    </submittedName>
</protein>
<evidence type="ECO:0000313" key="1">
    <source>
        <dbReference type="EMBL" id="EUB58011.1"/>
    </source>
</evidence>
<comment type="caution">
    <text evidence="1">The sequence shown here is derived from an EMBL/GenBank/DDBJ whole genome shotgun (WGS) entry which is preliminary data.</text>
</comment>
<dbReference type="EMBL" id="APAU02000070">
    <property type="protein sequence ID" value="EUB58011.1"/>
    <property type="molecule type" value="Genomic_DNA"/>
</dbReference>
<proteinExistence type="predicted"/>
<dbReference type="KEGG" id="egl:EGR_07117"/>
<keyword evidence="2" id="KW-1185">Reference proteome</keyword>
<dbReference type="CTD" id="36342832"/>
<sequence>MEEVTWEFPQRMNTLCLPRPSFSASRTLKSNKSSKRKEFTFFGVGHAICVKIDVFTWREQKCTQRGENTMYRGASEQKGRNLKLPRRFGSFKTAERMVFLILPDKHGFMFSALNEPLLVKEKKRKPFSVVESTLRKKRNKLAVFYLKTLMNVRRLNQSEQPIGVHGSVNYWRIDKYLLRHVYDSRVSFYWFKWITLVCFLPSPQLISQLFKKSPFLVKKKVSFQKVQIWELQ</sequence>
<name>W6UBS9_ECHGR</name>
<accession>W6UBS9</accession>